<name>A0A563E4A0_9MICO</name>
<dbReference type="AlphaFoldDB" id="A0A563E4A0"/>
<comment type="caution">
    <text evidence="2">The sequence shown here is derived from an EMBL/GenBank/DDBJ whole genome shotgun (WGS) entry which is preliminary data.</text>
</comment>
<protein>
    <recommendedName>
        <fullName evidence="4">YfhO family protein</fullName>
    </recommendedName>
</protein>
<evidence type="ECO:0008006" key="4">
    <source>
        <dbReference type="Google" id="ProtNLM"/>
    </source>
</evidence>
<dbReference type="Proteomes" id="UP000320244">
    <property type="component" value="Unassembled WGS sequence"/>
</dbReference>
<feature type="transmembrane region" description="Helical" evidence="1">
    <location>
        <begin position="300"/>
        <end position="318"/>
    </location>
</feature>
<accession>A0A563E4A0</accession>
<reference evidence="2 3" key="1">
    <citation type="submission" date="2019-05" db="EMBL/GenBank/DDBJ databases">
        <authorList>
            <person name="Lee S.D."/>
        </authorList>
    </citation>
    <scope>NUCLEOTIDE SEQUENCE [LARGE SCALE GENOMIC DNA]</scope>
    <source>
        <strain evidence="2 3">C5-26</strain>
    </source>
</reference>
<feature type="transmembrane region" description="Helical" evidence="1">
    <location>
        <begin position="159"/>
        <end position="187"/>
    </location>
</feature>
<evidence type="ECO:0000313" key="3">
    <source>
        <dbReference type="Proteomes" id="UP000320244"/>
    </source>
</evidence>
<reference evidence="2 3" key="2">
    <citation type="submission" date="2019-08" db="EMBL/GenBank/DDBJ databases">
        <title>Jejuicoccus antrihumi gen. nov., sp. nov., a new member of the family Dermacoccaceae isolated from a cave.</title>
        <authorList>
            <person name="Schumann P."/>
            <person name="Kim I.S."/>
        </authorList>
    </citation>
    <scope>NUCLEOTIDE SEQUENCE [LARGE SCALE GENOMIC DNA]</scope>
    <source>
        <strain evidence="2 3">C5-26</strain>
    </source>
</reference>
<organism evidence="2 3">
    <name type="scientific">Leekyejoonella antrihumi</name>
    <dbReference type="NCBI Taxonomy" id="1660198"/>
    <lineage>
        <taxon>Bacteria</taxon>
        <taxon>Bacillati</taxon>
        <taxon>Actinomycetota</taxon>
        <taxon>Actinomycetes</taxon>
        <taxon>Micrococcales</taxon>
        <taxon>Dermacoccaceae</taxon>
        <taxon>Leekyejoonella</taxon>
    </lineage>
</organism>
<keyword evidence="1" id="KW-0472">Membrane</keyword>
<feature type="transmembrane region" description="Helical" evidence="1">
    <location>
        <begin position="126"/>
        <end position="147"/>
    </location>
</feature>
<sequence>MTSRSLRLSPRSVGGLVGLGCAVLALGPALRPGYLLFYDMVFVPHLALGGRTLGVDGSVPRAVPNDLVVALLSHLASGWVVQKVLLVAVFVLVGAGVGGLMRSRWGAAAAAIVAAWNPYLGERLGIGHWAFLLGYAVLPFLASAAGACREGLPRGRFRLGLWLVLVALTGSTGAVLGLLVVLCVLLVPGQSVRATRDRVLDLVWTIGIFLLANAPWWFPFLFVAPSESGDPLGVQAFMSRADTPWGVVLSLVTTGGIWNQDVWFAERSSWVVSGVALAAALGSVLVAARTTSWRRVPATAGLAVAGVLSLVVAAASSLPGGSDLMTWVVTDVPGGGLLRDSQKFVGVWALVLAVATGLTVERLRAAGARVGADRAGVGVLAVVIMLWPVATLSGMIWGAQGRWRAVEYPQSYQRLADDISALPPGGVAAFPWTQYRQYAWDGNWVVLDPWQRLVQRSVLVNDDLPLAHEVVQGESLAARAVTTALADKRGVTQALHRAGVRYVLVETDQPTRPGMPDLSGARLVDRATGLALYDIGAPSHPVAGPSGWYRYLGLVGGILALLVVAATRVAGGAGRGRAPRRKGSRAG</sequence>
<feature type="transmembrane region" description="Helical" evidence="1">
    <location>
        <begin position="270"/>
        <end position="288"/>
    </location>
</feature>
<keyword evidence="1" id="KW-0812">Transmembrane</keyword>
<feature type="transmembrane region" description="Helical" evidence="1">
    <location>
        <begin position="67"/>
        <end position="93"/>
    </location>
</feature>
<feature type="transmembrane region" description="Helical" evidence="1">
    <location>
        <begin position="548"/>
        <end position="571"/>
    </location>
</feature>
<dbReference type="OrthoDB" id="3463898at2"/>
<keyword evidence="3" id="KW-1185">Reference proteome</keyword>
<proteinExistence type="predicted"/>
<keyword evidence="1" id="KW-1133">Transmembrane helix</keyword>
<feature type="transmembrane region" description="Helical" evidence="1">
    <location>
        <begin position="375"/>
        <end position="399"/>
    </location>
</feature>
<feature type="transmembrane region" description="Helical" evidence="1">
    <location>
        <begin position="345"/>
        <end position="363"/>
    </location>
</feature>
<gene>
    <name evidence="2" type="ORF">FGL98_06835</name>
</gene>
<dbReference type="EMBL" id="VCQV01000007">
    <property type="protein sequence ID" value="TWP37129.1"/>
    <property type="molecule type" value="Genomic_DNA"/>
</dbReference>
<evidence type="ECO:0000313" key="2">
    <source>
        <dbReference type="EMBL" id="TWP37129.1"/>
    </source>
</evidence>
<dbReference type="RefSeq" id="WP_146315994.1">
    <property type="nucleotide sequence ID" value="NZ_VCQV01000007.1"/>
</dbReference>
<feature type="transmembrane region" description="Helical" evidence="1">
    <location>
        <begin position="12"/>
        <end position="30"/>
    </location>
</feature>
<feature type="transmembrane region" description="Helical" evidence="1">
    <location>
        <begin position="202"/>
        <end position="224"/>
    </location>
</feature>
<evidence type="ECO:0000256" key="1">
    <source>
        <dbReference type="SAM" id="Phobius"/>
    </source>
</evidence>